<dbReference type="Gene3D" id="1.10.560.10">
    <property type="entry name" value="GroEL-like equatorial domain"/>
    <property type="match status" value="1"/>
</dbReference>
<evidence type="ECO:0000256" key="3">
    <source>
        <dbReference type="ARBA" id="ARBA00022840"/>
    </source>
</evidence>
<dbReference type="PRINTS" id="PR00298">
    <property type="entry name" value="CHAPERONIN60"/>
</dbReference>
<feature type="non-terminal residue" evidence="8">
    <location>
        <position position="1"/>
    </location>
</feature>
<dbReference type="InterPro" id="IPR027413">
    <property type="entry name" value="GROEL-like_equatorial_sf"/>
</dbReference>
<comment type="function">
    <text evidence="7">Together with its co-chaperonin GroES, plays an essential role in assisting protein folding. The GroEL-GroES system forms a nano-cage that allows encapsulation of the non-native substrate proteins and provides a physical environment optimized to promote and accelerate protein folding.</text>
</comment>
<dbReference type="Proteomes" id="UP000177821">
    <property type="component" value="Unassembled WGS sequence"/>
</dbReference>
<dbReference type="HAMAP" id="MF_00600">
    <property type="entry name" value="CH60"/>
    <property type="match status" value="1"/>
</dbReference>
<dbReference type="InterPro" id="IPR027409">
    <property type="entry name" value="GroEL-like_apical_dom_sf"/>
</dbReference>
<dbReference type="Gene3D" id="3.30.260.10">
    <property type="entry name" value="TCP-1-like chaperonin intermediate domain"/>
    <property type="match status" value="1"/>
</dbReference>
<keyword evidence="2" id="KW-0547">Nucleotide-binding</keyword>
<dbReference type="NCBIfam" id="NF009489">
    <property type="entry name" value="PRK12851.1"/>
    <property type="match status" value="1"/>
</dbReference>
<dbReference type="GO" id="GO:0016853">
    <property type="term" value="F:isomerase activity"/>
    <property type="evidence" value="ECO:0007669"/>
    <property type="project" value="UniProtKB-KW"/>
</dbReference>
<dbReference type="CDD" id="cd03344">
    <property type="entry name" value="GroEL"/>
    <property type="match status" value="1"/>
</dbReference>
<evidence type="ECO:0000313" key="8">
    <source>
        <dbReference type="EMBL" id="OGY29866.1"/>
    </source>
</evidence>
<dbReference type="NCBIfam" id="NF009487">
    <property type="entry name" value="PRK12849.1"/>
    <property type="match status" value="1"/>
</dbReference>
<dbReference type="Gene3D" id="3.50.7.10">
    <property type="entry name" value="GroEL"/>
    <property type="match status" value="1"/>
</dbReference>
<dbReference type="GO" id="GO:0140662">
    <property type="term" value="F:ATP-dependent protein folding chaperone"/>
    <property type="evidence" value="ECO:0007669"/>
    <property type="project" value="InterPro"/>
</dbReference>
<dbReference type="GO" id="GO:0005524">
    <property type="term" value="F:ATP binding"/>
    <property type="evidence" value="ECO:0007669"/>
    <property type="project" value="UniProtKB-KW"/>
</dbReference>
<evidence type="ECO:0000256" key="4">
    <source>
        <dbReference type="ARBA" id="ARBA00023186"/>
    </source>
</evidence>
<dbReference type="NCBIfam" id="TIGR02348">
    <property type="entry name" value="GroEL"/>
    <property type="match status" value="1"/>
</dbReference>
<keyword evidence="5" id="KW-0413">Isomerase</keyword>
<dbReference type="InterPro" id="IPR002423">
    <property type="entry name" value="Cpn60/GroEL/TCP-1"/>
</dbReference>
<gene>
    <name evidence="8" type="ORF">A3J50_03870</name>
</gene>
<keyword evidence="3" id="KW-0067">ATP-binding</keyword>
<dbReference type="NCBIfam" id="NF009488">
    <property type="entry name" value="PRK12850.1"/>
    <property type="match status" value="1"/>
</dbReference>
<dbReference type="InterPro" id="IPR027410">
    <property type="entry name" value="TCP-1-like_intermed_sf"/>
</dbReference>
<name>A0A1G1WQ51_9BACT</name>
<dbReference type="GO" id="GO:0042026">
    <property type="term" value="P:protein refolding"/>
    <property type="evidence" value="ECO:0007669"/>
    <property type="project" value="InterPro"/>
</dbReference>
<keyword evidence="4" id="KW-0143">Chaperone</keyword>
<comment type="subunit">
    <text evidence="7">Forms a cylinder of 14 subunits composed of two heptameric rings stacked back-to-back. Interacts with the co-chaperonin GroES.</text>
</comment>
<dbReference type="PANTHER" id="PTHR45633">
    <property type="entry name" value="60 KDA HEAT SHOCK PROTEIN, MITOCHONDRIAL"/>
    <property type="match status" value="1"/>
</dbReference>
<evidence type="ECO:0000256" key="6">
    <source>
        <dbReference type="RuleBase" id="RU000418"/>
    </source>
</evidence>
<dbReference type="SUPFAM" id="SSF54849">
    <property type="entry name" value="GroEL-intermediate domain like"/>
    <property type="match status" value="2"/>
</dbReference>
<evidence type="ECO:0000256" key="1">
    <source>
        <dbReference type="ARBA" id="ARBA00006607"/>
    </source>
</evidence>
<dbReference type="SUPFAM" id="SSF48592">
    <property type="entry name" value="GroEL equatorial domain-like"/>
    <property type="match status" value="1"/>
</dbReference>
<dbReference type="InterPro" id="IPR001844">
    <property type="entry name" value="Cpn60/GroEL"/>
</dbReference>
<dbReference type="InterPro" id="IPR018370">
    <property type="entry name" value="Chaperonin_Cpn60_CS"/>
</dbReference>
<dbReference type="FunFam" id="3.50.7.10:FF:000001">
    <property type="entry name" value="60 kDa chaperonin"/>
    <property type="match status" value="1"/>
</dbReference>
<dbReference type="SUPFAM" id="SSF52029">
    <property type="entry name" value="GroEL apical domain-like"/>
    <property type="match status" value="1"/>
</dbReference>
<proteinExistence type="inferred from homology"/>
<evidence type="ECO:0000256" key="5">
    <source>
        <dbReference type="ARBA" id="ARBA00023235"/>
    </source>
</evidence>
<comment type="caution">
    <text evidence="8">The sequence shown here is derived from an EMBL/GenBank/DDBJ whole genome shotgun (WGS) entry which is preliminary data.</text>
</comment>
<dbReference type="Pfam" id="PF00118">
    <property type="entry name" value="Cpn60_TCP1"/>
    <property type="match status" value="1"/>
</dbReference>
<reference evidence="8 9" key="1">
    <citation type="journal article" date="2016" name="Nat. Commun.">
        <title>Thousands of microbial genomes shed light on interconnected biogeochemical processes in an aquifer system.</title>
        <authorList>
            <person name="Anantharaman K."/>
            <person name="Brown C.T."/>
            <person name="Hug L.A."/>
            <person name="Sharon I."/>
            <person name="Castelle C.J."/>
            <person name="Probst A.J."/>
            <person name="Thomas B.C."/>
            <person name="Singh A."/>
            <person name="Wilkins M.J."/>
            <person name="Karaoz U."/>
            <person name="Brodie E.L."/>
            <person name="Williams K.H."/>
            <person name="Hubbard S.S."/>
            <person name="Banfield J.F."/>
        </authorList>
    </citation>
    <scope>NUCLEOTIDE SEQUENCE [LARGE SCALE GENOMIC DNA]</scope>
</reference>
<organism evidence="8 9">
    <name type="scientific">Candidatus Woykebacteria bacterium RIFCSPHIGHO2_02_FULL_43_16b</name>
    <dbReference type="NCBI Taxonomy" id="1802601"/>
    <lineage>
        <taxon>Bacteria</taxon>
        <taxon>Candidatus Woykeibacteriota</taxon>
    </lineage>
</organism>
<comment type="similarity">
    <text evidence="1 6">Belongs to the chaperonin (HSP60) family.</text>
</comment>
<evidence type="ECO:0000313" key="9">
    <source>
        <dbReference type="Proteomes" id="UP000177821"/>
    </source>
</evidence>
<dbReference type="NCBIfam" id="NF000592">
    <property type="entry name" value="PRK00013.1"/>
    <property type="match status" value="1"/>
</dbReference>
<dbReference type="AlphaFoldDB" id="A0A1G1WQ51"/>
<protein>
    <recommendedName>
        <fullName evidence="7">60 kDa chaperonin</fullName>
    </recommendedName>
</protein>
<dbReference type="PROSITE" id="PS00296">
    <property type="entry name" value="CHAPERONINS_CPN60"/>
    <property type="match status" value="1"/>
</dbReference>
<evidence type="ECO:0000256" key="2">
    <source>
        <dbReference type="ARBA" id="ARBA00022741"/>
    </source>
</evidence>
<evidence type="ECO:0000256" key="7">
    <source>
        <dbReference type="RuleBase" id="RU000419"/>
    </source>
</evidence>
<accession>A0A1G1WQ51</accession>
<dbReference type="EMBL" id="MHCX01000012">
    <property type="protein sequence ID" value="OGY29866.1"/>
    <property type="molecule type" value="Genomic_DNA"/>
</dbReference>
<sequence length="504" mass="53427">NVALDKKWGSPSVIHDGVTVAKEIELEDPFENMGAQMVKEAASKTNDVAGDGTTTATVLAQAIVQEGLKNITAGANPMILRSGLEKATSAVVEELKKMSKKVKGKQEIAQVAMISAGNDEIGQKIAEALDKVGPDGVVTVEEGKGLSIELDFKEGMEFDRGYVSAYFVTNTERMEASIEEPYILITDKKISSMADLLPMLENFVKVSKNLVVIADEVDGEALSTLVVNKLRATLNVLAVKAPGFGDRRKEMLADIAILTGGQVVSEDTGRKLESVSVEDLGRADRVTSDKDNTVIVGGKGKKLAIDGRIKQIRSQIVKTTSDFDREKLEERLAKLAGGVAVINVGAATEVEMKEKKERVNDAVHATKAAVEEGIVPGGGVALLRAGKVLETIKLAGDGGVGVDILSRALSAPMRKLVENAGTDSGWVIREVTKAEPNVGYNVLTGEFEDMLKAGIIDPVKVTRSALQNAASIAIMILTTEALVTDIPEKNSSPPAGGMTGGMDY</sequence>